<name>F5IWL4_9BACT</name>
<dbReference type="Proteomes" id="UP000004913">
    <property type="component" value="Unassembled WGS sequence"/>
</dbReference>
<dbReference type="Pfam" id="PF16151">
    <property type="entry name" value="DUF4859"/>
    <property type="match status" value="3"/>
</dbReference>
<dbReference type="EMBL" id="ADLV01000018">
    <property type="protein sequence ID" value="EGK02211.1"/>
    <property type="molecule type" value="Genomic_DNA"/>
</dbReference>
<dbReference type="eggNOG" id="ENOG502Z8HK">
    <property type="taxonomic scope" value="Bacteria"/>
</dbReference>
<dbReference type="HOGENOM" id="CLU_537313_0_0_10"/>
<reference evidence="2 3" key="1">
    <citation type="submission" date="2011-04" db="EMBL/GenBank/DDBJ databases">
        <title>The Genome Sequence of Dysgonomonas gadei ATCC BAA-286.</title>
        <authorList>
            <consortium name="The Broad Institute Genome Sequencing Platform"/>
            <person name="Earl A."/>
            <person name="Ward D."/>
            <person name="Feldgarden M."/>
            <person name="Gevers D."/>
            <person name="Pudlo N."/>
            <person name="Martens E."/>
            <person name="Allen-Vercoe E."/>
            <person name="Young S.K."/>
            <person name="Zeng Q."/>
            <person name="Gargeya S."/>
            <person name="Fitzgerald M."/>
            <person name="Haas B."/>
            <person name="Abouelleil A."/>
            <person name="Alvarado L."/>
            <person name="Arachchi H.M."/>
            <person name="Berlin A."/>
            <person name="Brown A."/>
            <person name="Chapman S.B."/>
            <person name="Chen Z."/>
            <person name="Dunbar C."/>
            <person name="Freedman E."/>
            <person name="Gearin G."/>
            <person name="Gellesch M."/>
            <person name="Goldberg J."/>
            <person name="Griggs A."/>
            <person name="Gujja S."/>
            <person name="Heiman D."/>
            <person name="Howarth C."/>
            <person name="Larson L."/>
            <person name="Lui A."/>
            <person name="MacDonald P.J.P."/>
            <person name="Mehta T."/>
            <person name="Montmayeur A."/>
            <person name="Murphy C."/>
            <person name="Neiman D."/>
            <person name="Pearson M."/>
            <person name="Priest M."/>
            <person name="Roberts A."/>
            <person name="Saif S."/>
            <person name="Shea T."/>
            <person name="Shenoy N."/>
            <person name="Sisk P."/>
            <person name="Stolte C."/>
            <person name="Sykes S."/>
            <person name="Yandava C."/>
            <person name="Wortman J."/>
            <person name="Nusbaum C."/>
            <person name="Birren B."/>
        </authorList>
    </citation>
    <scope>NUCLEOTIDE SEQUENCE [LARGE SCALE GENOMIC DNA]</scope>
    <source>
        <strain evidence="2 3">ATCC BAA-286</strain>
    </source>
</reference>
<dbReference type="PROSITE" id="PS51257">
    <property type="entry name" value="PROKAR_LIPOPROTEIN"/>
    <property type="match status" value="1"/>
</dbReference>
<protein>
    <recommendedName>
        <fullName evidence="1">DUF4859 domain-containing protein</fullName>
    </recommendedName>
</protein>
<feature type="domain" description="DUF4859" evidence="1">
    <location>
        <begin position="244"/>
        <end position="324"/>
    </location>
</feature>
<dbReference type="AlphaFoldDB" id="F5IWL4"/>
<organism evidence="2 3">
    <name type="scientific">Dysgonomonas gadei ATCC BAA-286</name>
    <dbReference type="NCBI Taxonomy" id="742766"/>
    <lineage>
        <taxon>Bacteria</taxon>
        <taxon>Pseudomonadati</taxon>
        <taxon>Bacteroidota</taxon>
        <taxon>Bacteroidia</taxon>
        <taxon>Bacteroidales</taxon>
        <taxon>Dysgonomonadaceae</taxon>
        <taxon>Dysgonomonas</taxon>
    </lineage>
</organism>
<proteinExistence type="predicted"/>
<dbReference type="STRING" id="742766.HMPREF9455_01481"/>
<dbReference type="RefSeq" id="WP_006798996.1">
    <property type="nucleotide sequence ID" value="NZ_GL891981.1"/>
</dbReference>
<evidence type="ECO:0000313" key="2">
    <source>
        <dbReference type="EMBL" id="EGK02211.1"/>
    </source>
</evidence>
<sequence>MKSIYLYIIFIALFAVGLSSCSDNSDFWGLHTLTQEEIDEIARQEAEKEAQKNKINADLILEYSVDVVISQTLYDGATLVVEMNKIAELFGITEEQLILGIAGESGAPEIKGFGILGTTHADAGSMTNTNAPWGHWWDKNGDITTWGTDAMVFAEYNTEDKQFAIGQYPGHLVEGQTVKFIECLKYNEKRAAVVITVKAKTAGAITAPVINTQELSINVTPRSSYDQDPLKFNLTQTMSDLGISSMDDIKFLGVKEDGSYAQEAVTGTGFWYDMNGFVGEYGDNASVYTTYGDFEDDEIGIGQMPDNLEEGQSFTIRYAFLANNKIEMFKITVNVIAYEDPETPPAGTPTTIEKNISLSKPWSNDYASVQENIQDILRDAFKMTTYQIHKAIASKELKVYLNTESAEDPTYTGDAPGYWITKEGVSAAWAEGIVWCSIGHSETELYLYGGNHPDNAVASDAVSTKMIVTCNGGKAIFNITFTLTSE</sequence>
<evidence type="ECO:0000313" key="3">
    <source>
        <dbReference type="Proteomes" id="UP000004913"/>
    </source>
</evidence>
<dbReference type="InterPro" id="IPR032339">
    <property type="entry name" value="DUF4859"/>
</dbReference>
<evidence type="ECO:0000259" key="1">
    <source>
        <dbReference type="Pfam" id="PF16151"/>
    </source>
</evidence>
<feature type="domain" description="DUF4859" evidence="1">
    <location>
        <begin position="74"/>
        <end position="191"/>
    </location>
</feature>
<accession>F5IWL4</accession>
<comment type="caution">
    <text evidence="2">The sequence shown here is derived from an EMBL/GenBank/DDBJ whole genome shotgun (WGS) entry which is preliminary data.</text>
</comment>
<keyword evidence="3" id="KW-1185">Reference proteome</keyword>
<gene>
    <name evidence="2" type="ORF">HMPREF9455_01481</name>
</gene>
<feature type="domain" description="DUF4859" evidence="1">
    <location>
        <begin position="365"/>
        <end position="473"/>
    </location>
</feature>
<dbReference type="OrthoDB" id="1100204at2"/>